<protein>
    <recommendedName>
        <fullName evidence="6">RRM domain-containing protein</fullName>
    </recommendedName>
</protein>
<reference evidence="7" key="1">
    <citation type="submission" date="2021-01" db="EMBL/GenBank/DDBJ databases">
        <authorList>
            <person name="Corre E."/>
            <person name="Pelletier E."/>
            <person name="Niang G."/>
            <person name="Scheremetjew M."/>
            <person name="Finn R."/>
            <person name="Kale V."/>
            <person name="Holt S."/>
            <person name="Cochrane G."/>
            <person name="Meng A."/>
            <person name="Brown T."/>
            <person name="Cohen L."/>
        </authorList>
    </citation>
    <scope>NUCLEOTIDE SEQUENCE</scope>
    <source>
        <strain evidence="7">Pbaha01</strain>
    </source>
</reference>
<evidence type="ECO:0000256" key="2">
    <source>
        <dbReference type="ARBA" id="ARBA00022884"/>
    </source>
</evidence>
<organism evidence="7">
    <name type="scientific">Pyrodinium bahamense</name>
    <dbReference type="NCBI Taxonomy" id="73915"/>
    <lineage>
        <taxon>Eukaryota</taxon>
        <taxon>Sar</taxon>
        <taxon>Alveolata</taxon>
        <taxon>Dinophyceae</taxon>
        <taxon>Gonyaulacales</taxon>
        <taxon>Pyrocystaceae</taxon>
        <taxon>Pyrodinium</taxon>
    </lineage>
</organism>
<sequence>MGHHGESSALQLASAKPLAVPALVVATPPAVAQPFSLKEELGRFWTRCAEAWPEPKRRRECSPSEGEEGAASPAPSPARSPSPSPEPAAHSPGRGGNGRACLRSRSAGKTGGGRSEDEDGAASPVPSPARSPSHAPGPAARSSGRGWSTPPLRGGVSTGGGKRGRTPALRSKRASRAAVGTSGCRQSNRHHRSGGDACSRSRSAGKNGRGRSEDAQEAVKPARKGNWDVLPDLTEIIAQQKISHLAYPKKRRECYCGNLAAGQVTQAVLWQALNRLFNAVPMFHECYPDVSDPIRNMAFPTGQGGMFAFVEFFDEIIANTALHFSGFELCGRPVKVGRPQGYVPAPYGELPPLDVEPLRQRGLLPMAPEVVIPTVKTTVANKLRELYFGNLLTGKVTESIMTEFLTPACSQLPEYNPSSGPPISKVTVANSGTYCFVQFQSADMASRVMAIFDDIEFLGRRLRVGRPTNYHLNFQGSAAQALTDLAPPPVPPPQPPSAQKEAVGPSEAFLAGAAAVSGLSL</sequence>
<keyword evidence="1" id="KW-0507">mRNA processing</keyword>
<keyword evidence="2 4" id="KW-0694">RNA-binding</keyword>
<name>A0A7S0FG26_9DINO</name>
<dbReference type="AlphaFoldDB" id="A0A7S0FG26"/>
<dbReference type="EMBL" id="HBEG01022395">
    <property type="protein sequence ID" value="CAD8358241.1"/>
    <property type="molecule type" value="Transcribed_RNA"/>
</dbReference>
<feature type="region of interest" description="Disordered" evidence="5">
    <location>
        <begin position="48"/>
        <end position="223"/>
    </location>
</feature>
<feature type="compositionally biased region" description="Low complexity" evidence="5">
    <location>
        <begin position="121"/>
        <end position="144"/>
    </location>
</feature>
<evidence type="ECO:0000256" key="4">
    <source>
        <dbReference type="PROSITE-ProRule" id="PRU00176"/>
    </source>
</evidence>
<dbReference type="InterPro" id="IPR035979">
    <property type="entry name" value="RBD_domain_sf"/>
</dbReference>
<keyword evidence="3" id="KW-0508">mRNA splicing</keyword>
<feature type="compositionally biased region" description="Basic residues" evidence="5">
    <location>
        <begin position="162"/>
        <end position="175"/>
    </location>
</feature>
<evidence type="ECO:0000259" key="6">
    <source>
        <dbReference type="PROSITE" id="PS50102"/>
    </source>
</evidence>
<dbReference type="PROSITE" id="PS50102">
    <property type="entry name" value="RRM"/>
    <property type="match status" value="1"/>
</dbReference>
<feature type="compositionally biased region" description="Basic and acidic residues" evidence="5">
    <location>
        <begin position="53"/>
        <end position="62"/>
    </location>
</feature>
<evidence type="ECO:0000256" key="5">
    <source>
        <dbReference type="SAM" id="MobiDB-lite"/>
    </source>
</evidence>
<evidence type="ECO:0000256" key="3">
    <source>
        <dbReference type="ARBA" id="ARBA00023187"/>
    </source>
</evidence>
<dbReference type="GO" id="GO:0008380">
    <property type="term" value="P:RNA splicing"/>
    <property type="evidence" value="ECO:0007669"/>
    <property type="project" value="UniProtKB-KW"/>
</dbReference>
<evidence type="ECO:0000256" key="1">
    <source>
        <dbReference type="ARBA" id="ARBA00022664"/>
    </source>
</evidence>
<proteinExistence type="predicted"/>
<evidence type="ECO:0000313" key="7">
    <source>
        <dbReference type="EMBL" id="CAD8358241.1"/>
    </source>
</evidence>
<dbReference type="InterPro" id="IPR012677">
    <property type="entry name" value="Nucleotide-bd_a/b_plait_sf"/>
</dbReference>
<dbReference type="SUPFAM" id="SSF54928">
    <property type="entry name" value="RNA-binding domain, RBD"/>
    <property type="match status" value="2"/>
</dbReference>
<accession>A0A7S0FG26</accession>
<dbReference type="PANTHER" id="PTHR23139">
    <property type="entry name" value="RNA-BINDING PROTEIN"/>
    <property type="match status" value="1"/>
</dbReference>
<feature type="compositionally biased region" description="Pro residues" evidence="5">
    <location>
        <begin position="74"/>
        <end position="86"/>
    </location>
</feature>
<feature type="domain" description="RRM" evidence="6">
    <location>
        <begin position="384"/>
        <end position="469"/>
    </location>
</feature>
<dbReference type="Gene3D" id="3.30.70.330">
    <property type="match status" value="2"/>
</dbReference>
<dbReference type="InterPro" id="IPR000504">
    <property type="entry name" value="RRM_dom"/>
</dbReference>
<dbReference type="GO" id="GO:0006397">
    <property type="term" value="P:mRNA processing"/>
    <property type="evidence" value="ECO:0007669"/>
    <property type="project" value="UniProtKB-KW"/>
</dbReference>
<dbReference type="GO" id="GO:0003723">
    <property type="term" value="F:RNA binding"/>
    <property type="evidence" value="ECO:0007669"/>
    <property type="project" value="UniProtKB-UniRule"/>
</dbReference>
<gene>
    <name evidence="7" type="ORF">PBAH0796_LOCUS13608</name>
</gene>
<dbReference type="SMART" id="SM00360">
    <property type="entry name" value="RRM"/>
    <property type="match status" value="2"/>
</dbReference>